<organism evidence="4">
    <name type="scientific">Tanacetum cinerariifolium</name>
    <name type="common">Dalmatian daisy</name>
    <name type="synonym">Chrysanthemum cinerariifolium</name>
    <dbReference type="NCBI Taxonomy" id="118510"/>
    <lineage>
        <taxon>Eukaryota</taxon>
        <taxon>Viridiplantae</taxon>
        <taxon>Streptophyta</taxon>
        <taxon>Embryophyta</taxon>
        <taxon>Tracheophyta</taxon>
        <taxon>Spermatophyta</taxon>
        <taxon>Magnoliopsida</taxon>
        <taxon>eudicotyledons</taxon>
        <taxon>Gunneridae</taxon>
        <taxon>Pentapetalae</taxon>
        <taxon>asterids</taxon>
        <taxon>campanulids</taxon>
        <taxon>Asterales</taxon>
        <taxon>Asteraceae</taxon>
        <taxon>Asteroideae</taxon>
        <taxon>Anthemideae</taxon>
        <taxon>Anthemidinae</taxon>
        <taxon>Tanacetum</taxon>
    </lineage>
</organism>
<feature type="domain" description="F-box associated beta-propeller type 3" evidence="3">
    <location>
        <begin position="99"/>
        <end position="257"/>
    </location>
</feature>
<keyword evidence="4" id="KW-0695">RNA-directed DNA polymerase</keyword>
<dbReference type="InterPro" id="IPR036047">
    <property type="entry name" value="F-box-like_dom_sf"/>
</dbReference>
<dbReference type="SUPFAM" id="SSF50965">
    <property type="entry name" value="Galactose oxidase, central domain"/>
    <property type="match status" value="1"/>
</dbReference>
<dbReference type="Pfam" id="PF03732">
    <property type="entry name" value="Retrotrans_gag"/>
    <property type="match status" value="1"/>
</dbReference>
<protein>
    <submittedName>
        <fullName evidence="4">Reverse transcriptase domain-containing protein</fullName>
    </submittedName>
</protein>
<sequence>MGVHVPHDVISKHILPRLPAKSVCRFNCVSKEWHSFLTSDMFKNMHNRLHVDDHQNNIKLLVFLKTETFEFTTIDCEAPPSDKDLAPTHRPLPPFEDTTLNNIHILTSFHGLVCLGIIKDKCDVLYSDLILWNPLTNEYKRLSKCNYPYEECNIIWDICSDFGLYYNCCEDDYKLLYVNLFSDNVCLYSLKSDSWRKLDVFQQTSRLYVGRWSGGIYLNENLYFLQEHSNRNLISIIRFDTKTERFSQIQTPNVDDIPHSHCNNFATIVVKSDCIHVFVKYDSNKRCGCGFQRTTSIKLWKLDEYGSMEEVLTYQLRPFVYDNPIRSLIPLHLMKNGKWLMRNRLSYHKDKIYKVDLKKKQLIKDNGKEKGIIYEDFEYLEVRVDDKEPSRSILTWEDLVLKFINQFFPPSKTTYLRNEITNFLQKPNETFNEAWEHFKDLLRQRPHHGFSELHQLDTFYNALNPNDQDALDSAAGGNFLDKIPRECLSIKKANPRLGTQEQIAASLEDKLDIHMNRFEKSLNDMKASFITPTAPIKAVEEDFQKKFKQKQDDFQNQMMNFMQNLYNNEPSSSSSLSSNTIPNPKEEAKAITTRSGMSYKEPPIPPPGVKQQEPTEETKDTELPSTKDILPSSVQVQVQVQVQEDKPVKKPSVVILKAKANLPYPSRLAKEKIREKDDILAAKFMEIFRDLHFELSFADDLVHIPKFAPMFKKLLNNKNKLIELTKTPLNGNCSAVVFKKLPEKLGDLGRFLIPCDFLEFDNCLALTDLGASINLMPLSIWKKLKLPTLNDTKMVLELADRTISKPTGVSKNVFVKVGKFYFPADFVVLDFIADPRVSLIFGRPFLSSAHAIINVHEREIILRQDQQSLTIQCGDILSIKKFEQIYKIDFINAGESDSEEIENFLNNDSIPIGVDNSPFNMEEDIFFLEGLLIKDLSPPHPIILNQTKSPIEEPKHSFSMGYEHFSINLVTNDVAESSTKNLVRIPRESKVTLGNGSKSIEPIKDDSSVFTIFLNPLLDDDKINSDELNSHVESNSVESTSNHDTVKIDNLDEFSGPFIPIHIAEEQRIRKDHAEYIN</sequence>
<dbReference type="AlphaFoldDB" id="A0A6L2P2P8"/>
<dbReference type="InterPro" id="IPR005162">
    <property type="entry name" value="Retrotrans_gag_dom"/>
</dbReference>
<dbReference type="EMBL" id="BKCJ010010374">
    <property type="protein sequence ID" value="GEU91295.1"/>
    <property type="molecule type" value="Genomic_DNA"/>
</dbReference>
<keyword evidence="4" id="KW-0808">Transferase</keyword>
<name>A0A6L2P2P8_TANCI</name>
<dbReference type="InterPro" id="IPR017451">
    <property type="entry name" value="F-box-assoc_interact_dom"/>
</dbReference>
<dbReference type="SUPFAM" id="SSF81383">
    <property type="entry name" value="F-box domain"/>
    <property type="match status" value="1"/>
</dbReference>
<accession>A0A6L2P2P8</accession>
<gene>
    <name evidence="4" type="ORF">Tci_063273</name>
</gene>
<feature type="domain" description="Retrotransposon gag" evidence="2">
    <location>
        <begin position="391"/>
        <end position="465"/>
    </location>
</feature>
<evidence type="ECO:0000259" key="2">
    <source>
        <dbReference type="Pfam" id="PF03732"/>
    </source>
</evidence>
<feature type="region of interest" description="Disordered" evidence="1">
    <location>
        <begin position="594"/>
        <end position="627"/>
    </location>
</feature>
<evidence type="ECO:0000256" key="1">
    <source>
        <dbReference type="SAM" id="MobiDB-lite"/>
    </source>
</evidence>
<dbReference type="InterPro" id="IPR011043">
    <property type="entry name" value="Gal_Oxase/kelch_b-propeller"/>
</dbReference>
<dbReference type="CDD" id="cd00303">
    <property type="entry name" value="retropepsin_like"/>
    <property type="match status" value="1"/>
</dbReference>
<dbReference type="PANTHER" id="PTHR33067:SF9">
    <property type="entry name" value="RNA-DIRECTED DNA POLYMERASE"/>
    <property type="match status" value="1"/>
</dbReference>
<keyword evidence="4" id="KW-0548">Nucleotidyltransferase</keyword>
<comment type="caution">
    <text evidence="4">The sequence shown here is derived from an EMBL/GenBank/DDBJ whole genome shotgun (WGS) entry which is preliminary data.</text>
</comment>
<evidence type="ECO:0000313" key="4">
    <source>
        <dbReference type="EMBL" id="GEU91295.1"/>
    </source>
</evidence>
<dbReference type="Gene3D" id="2.40.70.10">
    <property type="entry name" value="Acid Proteases"/>
    <property type="match status" value="1"/>
</dbReference>
<proteinExistence type="predicted"/>
<dbReference type="PANTHER" id="PTHR33067">
    <property type="entry name" value="RNA-DIRECTED DNA POLYMERASE-RELATED"/>
    <property type="match status" value="1"/>
</dbReference>
<dbReference type="GO" id="GO:0003964">
    <property type="term" value="F:RNA-directed DNA polymerase activity"/>
    <property type="evidence" value="ECO:0007669"/>
    <property type="project" value="UniProtKB-KW"/>
</dbReference>
<dbReference type="InterPro" id="IPR021109">
    <property type="entry name" value="Peptidase_aspartic_dom_sf"/>
</dbReference>
<reference evidence="4" key="1">
    <citation type="journal article" date="2019" name="Sci. Rep.">
        <title>Draft genome of Tanacetum cinerariifolium, the natural source of mosquito coil.</title>
        <authorList>
            <person name="Yamashiro T."/>
            <person name="Shiraishi A."/>
            <person name="Satake H."/>
            <person name="Nakayama K."/>
        </authorList>
    </citation>
    <scope>NUCLEOTIDE SEQUENCE</scope>
</reference>
<dbReference type="NCBIfam" id="TIGR01640">
    <property type="entry name" value="F_box_assoc_1"/>
    <property type="match status" value="1"/>
</dbReference>
<evidence type="ECO:0000259" key="3">
    <source>
        <dbReference type="Pfam" id="PF08268"/>
    </source>
</evidence>
<dbReference type="InterPro" id="IPR013187">
    <property type="entry name" value="F-box-assoc_dom_typ3"/>
</dbReference>
<dbReference type="Pfam" id="PF08268">
    <property type="entry name" value="FBA_3"/>
    <property type="match status" value="1"/>
</dbReference>